<keyword evidence="3" id="KW-0731">Sigma factor</keyword>
<evidence type="ECO:0000313" key="9">
    <source>
        <dbReference type="Proteomes" id="UP000294564"/>
    </source>
</evidence>
<evidence type="ECO:0000256" key="5">
    <source>
        <dbReference type="ARBA" id="ARBA00023163"/>
    </source>
</evidence>
<keyword evidence="9" id="KW-1185">Reference proteome</keyword>
<evidence type="ECO:0000256" key="4">
    <source>
        <dbReference type="ARBA" id="ARBA00023125"/>
    </source>
</evidence>
<evidence type="ECO:0000259" key="6">
    <source>
        <dbReference type="Pfam" id="PF04542"/>
    </source>
</evidence>
<evidence type="ECO:0000256" key="3">
    <source>
        <dbReference type="ARBA" id="ARBA00023082"/>
    </source>
</evidence>
<dbReference type="GO" id="GO:0003677">
    <property type="term" value="F:DNA binding"/>
    <property type="evidence" value="ECO:0007669"/>
    <property type="project" value="UniProtKB-KW"/>
</dbReference>
<keyword evidence="2" id="KW-0805">Transcription regulation</keyword>
<dbReference type="SUPFAM" id="SSF88946">
    <property type="entry name" value="Sigma2 domain of RNA polymerase sigma factors"/>
    <property type="match status" value="1"/>
</dbReference>
<comment type="caution">
    <text evidence="8">The sequence shown here is derived from an EMBL/GenBank/DDBJ whole genome shotgun (WGS) entry which is preliminary data.</text>
</comment>
<dbReference type="PANTHER" id="PTHR43133">
    <property type="entry name" value="RNA POLYMERASE ECF-TYPE SIGMA FACTO"/>
    <property type="match status" value="1"/>
</dbReference>
<dbReference type="SUPFAM" id="SSF88659">
    <property type="entry name" value="Sigma3 and sigma4 domains of RNA polymerase sigma factors"/>
    <property type="match status" value="1"/>
</dbReference>
<dbReference type="RefSeq" id="WP_132794827.1">
    <property type="nucleotide sequence ID" value="NZ_SLXM01000005.1"/>
</dbReference>
<organism evidence="8 9">
    <name type="scientific">Tenacibaculum skagerrakense</name>
    <dbReference type="NCBI Taxonomy" id="186571"/>
    <lineage>
        <taxon>Bacteria</taxon>
        <taxon>Pseudomonadati</taxon>
        <taxon>Bacteroidota</taxon>
        <taxon>Flavobacteriia</taxon>
        <taxon>Flavobacteriales</taxon>
        <taxon>Flavobacteriaceae</taxon>
        <taxon>Tenacibaculum</taxon>
    </lineage>
</organism>
<dbReference type="InterPro" id="IPR013325">
    <property type="entry name" value="RNA_pol_sigma_r2"/>
</dbReference>
<gene>
    <name evidence="8" type="ORF">EV195_105212</name>
</gene>
<dbReference type="InterPro" id="IPR013249">
    <property type="entry name" value="RNA_pol_sigma70_r4_t2"/>
</dbReference>
<name>A0A4R2NT88_9FLAO</name>
<dbReference type="InterPro" id="IPR014284">
    <property type="entry name" value="RNA_pol_sigma-70_dom"/>
</dbReference>
<accession>A0A4R2NT88</accession>
<dbReference type="Pfam" id="PF04542">
    <property type="entry name" value="Sigma70_r2"/>
    <property type="match status" value="1"/>
</dbReference>
<evidence type="ECO:0000256" key="1">
    <source>
        <dbReference type="ARBA" id="ARBA00010641"/>
    </source>
</evidence>
<dbReference type="InterPro" id="IPR039425">
    <property type="entry name" value="RNA_pol_sigma-70-like"/>
</dbReference>
<sequence length="169" mass="19974">MKQSDFLKAVLPFKDKVFRLAKRLLVSTEEAEDATQELYFKLWKNKEKLGEYKNVEAFAMTMTKNYCFDRLKSKQASNLTLVHSNYKEKDTSLEKKIEYKDSVSNVHKLIENLPEQQKIIIQLRDIEQYDFEEICEMVDMKPTAVRVALSRARKTIREELIKQHNYGVS</sequence>
<dbReference type="Pfam" id="PF08281">
    <property type="entry name" value="Sigma70_r4_2"/>
    <property type="match status" value="1"/>
</dbReference>
<feature type="domain" description="RNA polymerase sigma-70 region 2" evidence="6">
    <location>
        <begin position="14"/>
        <end position="75"/>
    </location>
</feature>
<dbReference type="GO" id="GO:0016987">
    <property type="term" value="F:sigma factor activity"/>
    <property type="evidence" value="ECO:0007669"/>
    <property type="project" value="UniProtKB-KW"/>
</dbReference>
<keyword evidence="5" id="KW-0804">Transcription</keyword>
<reference evidence="8 9" key="1">
    <citation type="submission" date="2019-03" db="EMBL/GenBank/DDBJ databases">
        <title>Genomic Encyclopedia of Type Strains, Phase IV (KMG-IV): sequencing the most valuable type-strain genomes for metagenomic binning, comparative biology and taxonomic classification.</title>
        <authorList>
            <person name="Goeker M."/>
        </authorList>
    </citation>
    <scope>NUCLEOTIDE SEQUENCE [LARGE SCALE GENOMIC DNA]</scope>
    <source>
        <strain evidence="8 9">DSM 14836</strain>
    </source>
</reference>
<evidence type="ECO:0000259" key="7">
    <source>
        <dbReference type="Pfam" id="PF08281"/>
    </source>
</evidence>
<dbReference type="EMBL" id="SLXM01000005">
    <property type="protein sequence ID" value="TCP24781.1"/>
    <property type="molecule type" value="Genomic_DNA"/>
</dbReference>
<dbReference type="Gene3D" id="1.10.1740.10">
    <property type="match status" value="1"/>
</dbReference>
<dbReference type="AlphaFoldDB" id="A0A4R2NT88"/>
<keyword evidence="4" id="KW-0238">DNA-binding</keyword>
<dbReference type="GO" id="GO:0006352">
    <property type="term" value="P:DNA-templated transcription initiation"/>
    <property type="evidence" value="ECO:0007669"/>
    <property type="project" value="InterPro"/>
</dbReference>
<dbReference type="InterPro" id="IPR007627">
    <property type="entry name" value="RNA_pol_sigma70_r2"/>
</dbReference>
<feature type="domain" description="RNA polymerase sigma factor 70 region 4 type 2" evidence="7">
    <location>
        <begin position="106"/>
        <end position="155"/>
    </location>
</feature>
<dbReference type="Proteomes" id="UP000294564">
    <property type="component" value="Unassembled WGS sequence"/>
</dbReference>
<dbReference type="OrthoDB" id="795989at2"/>
<dbReference type="InterPro" id="IPR013324">
    <property type="entry name" value="RNA_pol_sigma_r3/r4-like"/>
</dbReference>
<evidence type="ECO:0000313" key="8">
    <source>
        <dbReference type="EMBL" id="TCP24781.1"/>
    </source>
</evidence>
<evidence type="ECO:0000256" key="2">
    <source>
        <dbReference type="ARBA" id="ARBA00023015"/>
    </source>
</evidence>
<protein>
    <submittedName>
        <fullName evidence="8">RNA polymerase sigma-70 factor (ECF subfamily)</fullName>
    </submittedName>
</protein>
<comment type="similarity">
    <text evidence="1">Belongs to the sigma-70 factor family. ECF subfamily.</text>
</comment>
<dbReference type="PANTHER" id="PTHR43133:SF8">
    <property type="entry name" value="RNA POLYMERASE SIGMA FACTOR HI_1459-RELATED"/>
    <property type="match status" value="1"/>
</dbReference>
<proteinExistence type="inferred from homology"/>
<dbReference type="Gene3D" id="1.10.10.10">
    <property type="entry name" value="Winged helix-like DNA-binding domain superfamily/Winged helix DNA-binding domain"/>
    <property type="match status" value="1"/>
</dbReference>
<dbReference type="InterPro" id="IPR036388">
    <property type="entry name" value="WH-like_DNA-bd_sf"/>
</dbReference>
<dbReference type="NCBIfam" id="TIGR02937">
    <property type="entry name" value="sigma70-ECF"/>
    <property type="match status" value="1"/>
</dbReference>